<evidence type="ECO:0000313" key="2">
    <source>
        <dbReference type="EMBL" id="MBA0672190.1"/>
    </source>
</evidence>
<organism evidence="2 3">
    <name type="scientific">Gossypium klotzschianum</name>
    <dbReference type="NCBI Taxonomy" id="34286"/>
    <lineage>
        <taxon>Eukaryota</taxon>
        <taxon>Viridiplantae</taxon>
        <taxon>Streptophyta</taxon>
        <taxon>Embryophyta</taxon>
        <taxon>Tracheophyta</taxon>
        <taxon>Spermatophyta</taxon>
        <taxon>Magnoliopsida</taxon>
        <taxon>eudicotyledons</taxon>
        <taxon>Gunneridae</taxon>
        <taxon>Pentapetalae</taxon>
        <taxon>rosids</taxon>
        <taxon>malvids</taxon>
        <taxon>Malvales</taxon>
        <taxon>Malvaceae</taxon>
        <taxon>Malvoideae</taxon>
        <taxon>Gossypium</taxon>
    </lineage>
</organism>
<name>A0A7J8WBI4_9ROSI</name>
<dbReference type="OrthoDB" id="1751334at2759"/>
<dbReference type="EMBL" id="JABFAB010243853">
    <property type="protein sequence ID" value="MBA0672190.1"/>
    <property type="molecule type" value="Genomic_DNA"/>
</dbReference>
<sequence length="166" mass="18464">MGTVSLSIFTSSSGPPVYILIHNEDPAIRAVIPDEYFQNPNAWHVKVPLVNFSIVEMHQSNRVLRQLGFRQPISVAPEVLDDHHKIDLRGKAAAIACPKGMMWPFKSKKKGRRHKPINEAQTFTQPIIIAHTITRPSNSTDTVTRPSSLTDNTHGTAFSDDARCVS</sequence>
<reference evidence="2 3" key="1">
    <citation type="journal article" date="2019" name="Genome Biol. Evol.">
        <title>Insights into the evolution of the New World diploid cottons (Gossypium, subgenus Houzingenia) based on genome sequencing.</title>
        <authorList>
            <person name="Grover C.E."/>
            <person name="Arick M.A. 2nd"/>
            <person name="Thrash A."/>
            <person name="Conover J.L."/>
            <person name="Sanders W.S."/>
            <person name="Peterson D.G."/>
            <person name="Frelichowski J.E."/>
            <person name="Scheffler J.A."/>
            <person name="Scheffler B.E."/>
            <person name="Wendel J.F."/>
        </authorList>
    </citation>
    <scope>NUCLEOTIDE SEQUENCE [LARGE SCALE GENOMIC DNA]</scope>
    <source>
        <strain evidence="2">57</strain>
        <tissue evidence="2">Leaf</tissue>
    </source>
</reference>
<feature type="region of interest" description="Disordered" evidence="1">
    <location>
        <begin position="136"/>
        <end position="155"/>
    </location>
</feature>
<evidence type="ECO:0000256" key="1">
    <source>
        <dbReference type="SAM" id="MobiDB-lite"/>
    </source>
</evidence>
<accession>A0A7J8WBI4</accession>
<evidence type="ECO:0000313" key="3">
    <source>
        <dbReference type="Proteomes" id="UP000593573"/>
    </source>
</evidence>
<proteinExistence type="predicted"/>
<dbReference type="Proteomes" id="UP000593573">
    <property type="component" value="Unassembled WGS sequence"/>
</dbReference>
<comment type="caution">
    <text evidence="2">The sequence shown here is derived from an EMBL/GenBank/DDBJ whole genome shotgun (WGS) entry which is preliminary data.</text>
</comment>
<dbReference type="AlphaFoldDB" id="A0A7J8WBI4"/>
<gene>
    <name evidence="2" type="ORF">Goklo_029440</name>
</gene>
<keyword evidence="3" id="KW-1185">Reference proteome</keyword>
<protein>
    <submittedName>
        <fullName evidence="2">Uncharacterized protein</fullName>
    </submittedName>
</protein>